<organism evidence="6 7">
    <name type="scientific">Nocardioides iriomotensis</name>
    <dbReference type="NCBI Taxonomy" id="715784"/>
    <lineage>
        <taxon>Bacteria</taxon>
        <taxon>Bacillati</taxon>
        <taxon>Actinomycetota</taxon>
        <taxon>Actinomycetes</taxon>
        <taxon>Propionibacteriales</taxon>
        <taxon>Nocardioidaceae</taxon>
        <taxon>Nocardioides</taxon>
    </lineage>
</organism>
<feature type="region of interest" description="Disordered" evidence="4">
    <location>
        <begin position="1"/>
        <end position="42"/>
    </location>
</feature>
<dbReference type="GO" id="GO:0006285">
    <property type="term" value="P:base-excision repair, AP site formation"/>
    <property type="evidence" value="ECO:0007669"/>
    <property type="project" value="InterPro"/>
</dbReference>
<keyword evidence="7" id="KW-1185">Reference proteome</keyword>
<dbReference type="InterPro" id="IPR015637">
    <property type="entry name" value="MUG/TDG"/>
</dbReference>
<dbReference type="CDD" id="cd10028">
    <property type="entry name" value="UDG-F2_TDG_MUG"/>
    <property type="match status" value="1"/>
</dbReference>
<keyword evidence="1" id="KW-0227">DNA damage</keyword>
<evidence type="ECO:0000313" key="6">
    <source>
        <dbReference type="EMBL" id="RYU11422.1"/>
    </source>
</evidence>
<evidence type="ECO:0000256" key="4">
    <source>
        <dbReference type="SAM" id="MobiDB-lite"/>
    </source>
</evidence>
<protein>
    <submittedName>
        <fullName evidence="6">G/U mismatch-specific DNA glycosylase</fullName>
    </submittedName>
</protein>
<proteinExistence type="predicted"/>
<dbReference type="PANTHER" id="PTHR12159:SF9">
    <property type="entry name" value="G_T MISMATCH-SPECIFIC THYMINE DNA GLYCOSYLASE"/>
    <property type="match status" value="1"/>
</dbReference>
<evidence type="ECO:0000259" key="5">
    <source>
        <dbReference type="SMART" id="SM00986"/>
    </source>
</evidence>
<dbReference type="GO" id="GO:0008263">
    <property type="term" value="F:pyrimidine-specific mismatch base pair DNA N-glycosylase activity"/>
    <property type="evidence" value="ECO:0007669"/>
    <property type="project" value="TreeGrafter"/>
</dbReference>
<dbReference type="InterPro" id="IPR005122">
    <property type="entry name" value="Uracil-DNA_glycosylase-like"/>
</dbReference>
<dbReference type="InterPro" id="IPR036895">
    <property type="entry name" value="Uracil-DNA_glycosylase-like_sf"/>
</dbReference>
<evidence type="ECO:0000313" key="7">
    <source>
        <dbReference type="Proteomes" id="UP000291189"/>
    </source>
</evidence>
<dbReference type="SMART" id="SM00986">
    <property type="entry name" value="UDG"/>
    <property type="match status" value="1"/>
</dbReference>
<dbReference type="PANTHER" id="PTHR12159">
    <property type="entry name" value="G/T AND G/U MISMATCH-SPECIFIC DNA GLYCOSYLASE"/>
    <property type="match status" value="1"/>
</dbReference>
<evidence type="ECO:0000256" key="1">
    <source>
        <dbReference type="ARBA" id="ARBA00022763"/>
    </source>
</evidence>
<accession>A0A4Q5IZ54</accession>
<dbReference type="Pfam" id="PF03167">
    <property type="entry name" value="UDG"/>
    <property type="match status" value="1"/>
</dbReference>
<dbReference type="NCBIfam" id="NF007570">
    <property type="entry name" value="PRK10201.1"/>
    <property type="match status" value="1"/>
</dbReference>
<gene>
    <name evidence="6" type="ORF">ETU37_12625</name>
</gene>
<feature type="region of interest" description="Disordered" evidence="4">
    <location>
        <begin position="56"/>
        <end position="84"/>
    </location>
</feature>
<dbReference type="OrthoDB" id="9799921at2"/>
<dbReference type="GO" id="GO:0004844">
    <property type="term" value="F:uracil DNA N-glycosylase activity"/>
    <property type="evidence" value="ECO:0007669"/>
    <property type="project" value="TreeGrafter"/>
</dbReference>
<dbReference type="SUPFAM" id="SSF52141">
    <property type="entry name" value="Uracil-DNA glycosylase-like"/>
    <property type="match status" value="1"/>
</dbReference>
<dbReference type="SMART" id="SM00987">
    <property type="entry name" value="UreE_C"/>
    <property type="match status" value="1"/>
</dbReference>
<feature type="compositionally biased region" description="Low complexity" evidence="4">
    <location>
        <begin position="59"/>
        <end position="70"/>
    </location>
</feature>
<reference evidence="6 7" key="1">
    <citation type="submission" date="2019-01" db="EMBL/GenBank/DDBJ databases">
        <title>Nocardioides guangzhouensis sp. nov., an actinobacterium isolated from soil.</title>
        <authorList>
            <person name="Fu Y."/>
            <person name="Cai Y."/>
            <person name="Lin Z."/>
            <person name="Chen P."/>
        </authorList>
    </citation>
    <scope>NUCLEOTIDE SEQUENCE [LARGE SCALE GENOMIC DNA]</scope>
    <source>
        <strain evidence="6 7">NBRC 105384</strain>
    </source>
</reference>
<evidence type="ECO:0000256" key="2">
    <source>
        <dbReference type="ARBA" id="ARBA00022801"/>
    </source>
</evidence>
<dbReference type="EMBL" id="SDPU01000023">
    <property type="protein sequence ID" value="RYU11422.1"/>
    <property type="molecule type" value="Genomic_DNA"/>
</dbReference>
<feature type="domain" description="Uracil-DNA glycosylase-like" evidence="5">
    <location>
        <begin position="102"/>
        <end position="258"/>
    </location>
</feature>
<keyword evidence="2" id="KW-0378">Hydrolase</keyword>
<keyword evidence="3" id="KW-0234">DNA repair</keyword>
<dbReference type="Gene3D" id="3.40.470.10">
    <property type="entry name" value="Uracil-DNA glycosylase-like domain"/>
    <property type="match status" value="1"/>
</dbReference>
<dbReference type="AlphaFoldDB" id="A0A4Q5IZ54"/>
<evidence type="ECO:0000256" key="3">
    <source>
        <dbReference type="ARBA" id="ARBA00023204"/>
    </source>
</evidence>
<dbReference type="Proteomes" id="UP000291189">
    <property type="component" value="Unassembled WGS sequence"/>
</dbReference>
<comment type="caution">
    <text evidence="6">The sequence shown here is derived from an EMBL/GenBank/DDBJ whole genome shotgun (WGS) entry which is preliminary data.</text>
</comment>
<sequence>MEAAQATRKVRLGPSLVKPSERPSATAQTDSRTPERTSTSHDIGCLLGAVLSQAGYGTARPGARRGSAPRLSHRPRGRPRLVPVVSRPSKDDLEAARDRVLPDLLGPGLRIVFCGINPGLWSAATGHHFARPGNRFWPALHDAGLTPRRLDPAEQAELLPLGLGLTNVVPRASARADELTRQEYVDGGAALRAKVERHAPAWLAVLGVTAYRAAFGDRTAQVGEQAVTWGPTRLWVLPNPSGLNAHWSATALAGEFHRLGEAAGVVRPDRAGGVGSATAPGS</sequence>
<name>A0A4Q5IZ54_9ACTN</name>